<dbReference type="InterPro" id="IPR011009">
    <property type="entry name" value="Kinase-like_dom_sf"/>
</dbReference>
<dbReference type="InterPro" id="IPR002575">
    <property type="entry name" value="Aminoglycoside_PTrfase"/>
</dbReference>
<feature type="domain" description="Aminoglycoside phosphotransferase" evidence="2">
    <location>
        <begin position="101"/>
        <end position="246"/>
    </location>
</feature>
<keyword evidence="4" id="KW-1185">Reference proteome</keyword>
<dbReference type="RefSeq" id="WP_128220837.1">
    <property type="nucleotide sequence ID" value="NZ_CP034929.1"/>
</dbReference>
<evidence type="ECO:0000259" key="2">
    <source>
        <dbReference type="Pfam" id="PF01636"/>
    </source>
</evidence>
<evidence type="ECO:0000256" key="1">
    <source>
        <dbReference type="SAM" id="MobiDB-lite"/>
    </source>
</evidence>
<name>A0ABW1QSR6_9ACTN</name>
<dbReference type="Pfam" id="PF01636">
    <property type="entry name" value="APH"/>
    <property type="match status" value="1"/>
</dbReference>
<dbReference type="Proteomes" id="UP001596098">
    <property type="component" value="Unassembled WGS sequence"/>
</dbReference>
<protein>
    <submittedName>
        <fullName evidence="3">Phosphotransferase</fullName>
    </submittedName>
</protein>
<gene>
    <name evidence="3" type="ORF">ACFPWU_02465</name>
</gene>
<evidence type="ECO:0000313" key="3">
    <source>
        <dbReference type="EMBL" id="MFC6152526.1"/>
    </source>
</evidence>
<dbReference type="EMBL" id="JBHSQI010000001">
    <property type="protein sequence ID" value="MFC6152526.1"/>
    <property type="molecule type" value="Genomic_DNA"/>
</dbReference>
<reference evidence="4" key="1">
    <citation type="journal article" date="2019" name="Int. J. Syst. Evol. Microbiol.">
        <title>The Global Catalogue of Microorganisms (GCM) 10K type strain sequencing project: providing services to taxonomists for standard genome sequencing and annotation.</title>
        <authorList>
            <consortium name="The Broad Institute Genomics Platform"/>
            <consortium name="The Broad Institute Genome Sequencing Center for Infectious Disease"/>
            <person name="Wu L."/>
            <person name="Ma J."/>
        </authorList>
    </citation>
    <scope>NUCLEOTIDE SEQUENCE [LARGE SCALE GENOMIC DNA]</scope>
    <source>
        <strain evidence="4">DFY28</strain>
    </source>
</reference>
<dbReference type="SUPFAM" id="SSF56112">
    <property type="entry name" value="Protein kinase-like (PK-like)"/>
    <property type="match status" value="1"/>
</dbReference>
<sequence length="306" mass="32391">MWQPDPGWRRLGGAGPGSRGVWEVPGLSPRVLKRLVRPGPEDPDERSDPTHGAWWRREAEMAAQQVFASTVGLRSPPCLEIREDDEGITLVHARVLRHDVAPVEVATAAGRFATAGLGPWGSEALASSDAQAAGAAARNQFDERLRMVARGGGWTALLAHGGFADVIRVWARRETIRAAVAAAPRSLCHGDLTPDNVVGISHGHVLAVDWAQSGVAARGTDLGYHAAAAGVAVDALLPAYVHGAEFGGVTCEIAQVKDVACAVAVFTVATRTDRVLAAGCAPELERRHLAALAGRADEVSWLLRRF</sequence>
<comment type="caution">
    <text evidence="3">The sequence shown here is derived from an EMBL/GenBank/DDBJ whole genome shotgun (WGS) entry which is preliminary data.</text>
</comment>
<feature type="region of interest" description="Disordered" evidence="1">
    <location>
        <begin position="1"/>
        <end position="24"/>
    </location>
</feature>
<evidence type="ECO:0000313" key="4">
    <source>
        <dbReference type="Proteomes" id="UP001596098"/>
    </source>
</evidence>
<accession>A0ABW1QSR6</accession>
<dbReference type="Gene3D" id="3.90.1200.10">
    <property type="match status" value="1"/>
</dbReference>
<organism evidence="3 4">
    <name type="scientific">Nocardioides yefusunii</name>
    <dbReference type="NCBI Taxonomy" id="2500546"/>
    <lineage>
        <taxon>Bacteria</taxon>
        <taxon>Bacillati</taxon>
        <taxon>Actinomycetota</taxon>
        <taxon>Actinomycetes</taxon>
        <taxon>Propionibacteriales</taxon>
        <taxon>Nocardioidaceae</taxon>
        <taxon>Nocardioides</taxon>
    </lineage>
</organism>
<proteinExistence type="predicted"/>